<dbReference type="GO" id="GO:0000902">
    <property type="term" value="P:cell morphogenesis"/>
    <property type="evidence" value="ECO:0007669"/>
    <property type="project" value="InterPro"/>
</dbReference>
<dbReference type="GO" id="GO:0000917">
    <property type="term" value="P:division septum assembly"/>
    <property type="evidence" value="ECO:0007669"/>
    <property type="project" value="UniProtKB-KW"/>
</dbReference>
<dbReference type="Pfam" id="PF03775">
    <property type="entry name" value="MinC_C"/>
    <property type="match status" value="1"/>
</dbReference>
<dbReference type="InterPro" id="IPR005526">
    <property type="entry name" value="Septum_form_inhib_MinC_C"/>
</dbReference>
<comment type="similarity">
    <text evidence="1 6">Belongs to the MinC family.</text>
</comment>
<keyword evidence="3 6" id="KW-0717">Septation</keyword>
<dbReference type="EMBL" id="FOGU01000001">
    <property type="protein sequence ID" value="SER47423.1"/>
    <property type="molecule type" value="Genomic_DNA"/>
</dbReference>
<dbReference type="InterPro" id="IPR016098">
    <property type="entry name" value="CAP/MinC_C"/>
</dbReference>
<keyword evidence="4 6" id="KW-0131">Cell cycle</keyword>
<name>A0A1H9PIN2_9RHOB</name>
<dbReference type="Proteomes" id="UP000198885">
    <property type="component" value="Unassembled WGS sequence"/>
</dbReference>
<evidence type="ECO:0000256" key="3">
    <source>
        <dbReference type="ARBA" id="ARBA00023210"/>
    </source>
</evidence>
<dbReference type="AlphaFoldDB" id="A0A1H9PIN2"/>
<keyword evidence="2 6" id="KW-0132">Cell division</keyword>
<sequence>MRLAGAPDDQFYESLDVRLQQTPHFFSDAPLIIDLDQAADLVDPADLQWLVDNLRQRDLSVFGVQNATADQAEAARAVGLISLSGGRDAPLRGSRREEERKPDPAPEPEAAAPQAAPPPRTTTNKLVSTPVRSGQTVIADRGDLVIVGPVSSGAELIATGNIHIYGHMRGRAMAGINGDETARIFCQSLDAELLAIAGLYRTSENLGAELRRKSVQVYLEGERLRVDPLDRTQNRSGQ</sequence>
<evidence type="ECO:0000259" key="8">
    <source>
        <dbReference type="Pfam" id="PF03775"/>
    </source>
</evidence>
<dbReference type="Gene3D" id="3.30.70.260">
    <property type="match status" value="1"/>
</dbReference>
<feature type="compositionally biased region" description="Basic and acidic residues" evidence="7">
    <location>
        <begin position="94"/>
        <end position="104"/>
    </location>
</feature>
<evidence type="ECO:0000256" key="1">
    <source>
        <dbReference type="ARBA" id="ARBA00006291"/>
    </source>
</evidence>
<dbReference type="GO" id="GO:1901891">
    <property type="term" value="P:regulation of cell septum assembly"/>
    <property type="evidence" value="ECO:0007669"/>
    <property type="project" value="InterPro"/>
</dbReference>
<comment type="subunit">
    <text evidence="6">Interacts with MinD and FtsZ.</text>
</comment>
<evidence type="ECO:0000313" key="10">
    <source>
        <dbReference type="EMBL" id="SER47423.1"/>
    </source>
</evidence>
<feature type="domain" description="Septum formation inhibitor MinC N-terminal" evidence="9">
    <location>
        <begin position="4"/>
        <end position="60"/>
    </location>
</feature>
<evidence type="ECO:0000259" key="9">
    <source>
        <dbReference type="Pfam" id="PF05209"/>
    </source>
</evidence>
<proteinExistence type="inferred from homology"/>
<dbReference type="SUPFAM" id="SSF63848">
    <property type="entry name" value="Cell-division inhibitor MinC, C-terminal domain"/>
    <property type="match status" value="1"/>
</dbReference>
<feature type="region of interest" description="Disordered" evidence="7">
    <location>
        <begin position="86"/>
        <end position="129"/>
    </location>
</feature>
<dbReference type="InterPro" id="IPR036145">
    <property type="entry name" value="MinC_C_sf"/>
</dbReference>
<evidence type="ECO:0000256" key="7">
    <source>
        <dbReference type="SAM" id="MobiDB-lite"/>
    </source>
</evidence>
<evidence type="ECO:0000313" key="11">
    <source>
        <dbReference type="Proteomes" id="UP000198885"/>
    </source>
</evidence>
<keyword evidence="11" id="KW-1185">Reference proteome</keyword>
<dbReference type="InterPro" id="IPR013033">
    <property type="entry name" value="MinC"/>
</dbReference>
<dbReference type="STRING" id="641238.SAMN04490244_101177"/>
<reference evidence="10 11" key="1">
    <citation type="submission" date="2016-10" db="EMBL/GenBank/DDBJ databases">
        <authorList>
            <person name="de Groot N.N."/>
        </authorList>
    </citation>
    <scope>NUCLEOTIDE SEQUENCE [LARGE SCALE GENOMIC DNA]</scope>
    <source>
        <strain evidence="10 11">DSM 23042</strain>
    </source>
</reference>
<dbReference type="PANTHER" id="PTHR34108">
    <property type="entry name" value="SEPTUM SITE-DETERMINING PROTEIN MINC"/>
    <property type="match status" value="1"/>
</dbReference>
<dbReference type="HAMAP" id="MF_00267">
    <property type="entry name" value="MinC"/>
    <property type="match status" value="1"/>
</dbReference>
<organism evidence="10 11">
    <name type="scientific">Tranquillimonas rosea</name>
    <dbReference type="NCBI Taxonomy" id="641238"/>
    <lineage>
        <taxon>Bacteria</taxon>
        <taxon>Pseudomonadati</taxon>
        <taxon>Pseudomonadota</taxon>
        <taxon>Alphaproteobacteria</taxon>
        <taxon>Rhodobacterales</taxon>
        <taxon>Roseobacteraceae</taxon>
        <taxon>Tranquillimonas</taxon>
    </lineage>
</organism>
<evidence type="ECO:0000256" key="5">
    <source>
        <dbReference type="ARBA" id="ARBA00025606"/>
    </source>
</evidence>
<evidence type="ECO:0000256" key="4">
    <source>
        <dbReference type="ARBA" id="ARBA00023306"/>
    </source>
</evidence>
<comment type="function">
    <text evidence="5 6">Cell division inhibitor that blocks the formation of polar Z ring septums. Rapidly oscillates between the poles of the cell to destabilize FtsZ filaments that have formed before they mature into polar Z rings. Prevents FtsZ polymerization.</text>
</comment>
<dbReference type="PANTHER" id="PTHR34108:SF1">
    <property type="entry name" value="SEPTUM SITE-DETERMINING PROTEIN MINC"/>
    <property type="match status" value="1"/>
</dbReference>
<dbReference type="Pfam" id="PF05209">
    <property type="entry name" value="MinC_N"/>
    <property type="match status" value="1"/>
</dbReference>
<evidence type="ECO:0000256" key="2">
    <source>
        <dbReference type="ARBA" id="ARBA00022618"/>
    </source>
</evidence>
<dbReference type="NCBIfam" id="TIGR01222">
    <property type="entry name" value="minC"/>
    <property type="match status" value="1"/>
</dbReference>
<feature type="domain" description="Septum formation inhibitor MinC C-terminal" evidence="8">
    <location>
        <begin position="127"/>
        <end position="226"/>
    </location>
</feature>
<evidence type="ECO:0000256" key="6">
    <source>
        <dbReference type="HAMAP-Rule" id="MF_00267"/>
    </source>
</evidence>
<protein>
    <recommendedName>
        <fullName evidence="6">Probable septum site-determining protein MinC</fullName>
    </recommendedName>
</protein>
<gene>
    <name evidence="6" type="primary">minC</name>
    <name evidence="10" type="ORF">SAMN04490244_101177</name>
</gene>
<dbReference type="Gene3D" id="2.160.20.70">
    <property type="match status" value="1"/>
</dbReference>
<dbReference type="GO" id="GO:0051302">
    <property type="term" value="P:regulation of cell division"/>
    <property type="evidence" value="ECO:0007669"/>
    <property type="project" value="InterPro"/>
</dbReference>
<dbReference type="InterPro" id="IPR007874">
    <property type="entry name" value="MinC_N"/>
</dbReference>
<accession>A0A1H9PIN2</accession>